<keyword evidence="5 9" id="KW-0732">Signal</keyword>
<dbReference type="InterPro" id="IPR037066">
    <property type="entry name" value="Plug_dom_sf"/>
</dbReference>
<keyword evidence="12" id="KW-1185">Reference proteome</keyword>
<dbReference type="Gene3D" id="2.40.170.20">
    <property type="entry name" value="TonB-dependent receptor, beta-barrel domain"/>
    <property type="match status" value="1"/>
</dbReference>
<gene>
    <name evidence="11" type="ORF">SAMN04488008_105179</name>
</gene>
<feature type="chain" id="PRO_5011662904" evidence="9">
    <location>
        <begin position="19"/>
        <end position="923"/>
    </location>
</feature>
<keyword evidence="7 8" id="KW-0998">Cell outer membrane</keyword>
<dbReference type="PANTHER" id="PTHR30069:SF29">
    <property type="entry name" value="HEMOGLOBIN AND HEMOGLOBIN-HAPTOGLOBIN-BINDING PROTEIN 1-RELATED"/>
    <property type="match status" value="1"/>
</dbReference>
<dbReference type="GO" id="GO:0015344">
    <property type="term" value="F:siderophore uptake transmembrane transporter activity"/>
    <property type="evidence" value="ECO:0007669"/>
    <property type="project" value="TreeGrafter"/>
</dbReference>
<evidence type="ECO:0000256" key="4">
    <source>
        <dbReference type="ARBA" id="ARBA00022692"/>
    </source>
</evidence>
<evidence type="ECO:0000256" key="5">
    <source>
        <dbReference type="ARBA" id="ARBA00022729"/>
    </source>
</evidence>
<sequence length="923" mass="103570">MRKYLQLLMLLLSIGVFAQENESRFNFQIENKNVLEVLNEIEQEAGVTFYLDEKWVSDKNYSGNFTNETLENILETIFKETNLNFFRLNDSKIIITQNNIIYKDLPEGFFGKEEIDSVKENTNYTRISSNPVFSNIEASNKNTITRTVRIGKENLTNTRSGYTIRGYAKTAEQGQPISNLSIILNGKNSGAVTKDDGFYELEVPMGTSILKTSSLGIEPSTTRIIVFNDGELNFNLNESVEFLDEVIVEANAAKNVEEALSGSTELVVEETKNIPLVLGERDVLKVATTLPGISTAGEGAAGFNVRGGSTDQNLILLDNAVIYNPSHFFGIFQALNPFTTKDLKILKGGIPSEYGGRLSSVFDITSKDADNEKFSGEAAVGPVTSNVALEIPVVKGKSGLLVGGRGTYSGWILRSLKDESLNNSKASFYDAIAKYTHVVNDKNTLRAMGYYSSDAFSITSDSVYGYNNRLLSFQWDHQFNEKNTASLIVANSNYEFNIGYEGNSDSNFDLGFVVDETEAKFKFTYLHSKAHKFDYGLSAKLYNVQPGNLEPNGGNSIVDTKIIPNEKAVEAALYVSDNFKVSDKLLIDVGLRYSMFATLGTADARVYEENMPKNEETLVETVSYDTNEVVETYGGPEIRLSARYFLGPDLSVKASYNSTYQYIHRLSNTTTISPIDTWKLSDNNIKPQKGRQVGLGLYKNLEGNQYEISLEGYYKEADNLLDFKVGSELLLNETIETETLQGDGQAYGVEFLIRKNSGKLNGWLGYTYSRSFLKLDSEFAEERVNNGAYFPTNYDKPHDFSAVMNYKLTKRYSLSANLSYQTGRPVTYPVARYNFNNSEYVVYSNRNEFRIPDYYRLDLGINIEGNHKIKKLAHSFWNISVYNVLGRNNPYSVFFVTENGELKAYQSSIFSIPVPTITYNFKF</sequence>
<dbReference type="AlphaFoldDB" id="A0A1H7T159"/>
<accession>A0A1H7T159</accession>
<comment type="similarity">
    <text evidence="8">Belongs to the TonB-dependent receptor family.</text>
</comment>
<keyword evidence="11" id="KW-0675">Receptor</keyword>
<keyword evidence="4 8" id="KW-0812">Transmembrane</keyword>
<comment type="subcellular location">
    <subcellularLocation>
        <location evidence="1 8">Cell outer membrane</location>
        <topology evidence="1 8">Multi-pass membrane protein</topology>
    </subcellularLocation>
</comment>
<dbReference type="RefSeq" id="WP_091624892.1">
    <property type="nucleotide sequence ID" value="NZ_FNZN01000005.1"/>
</dbReference>
<dbReference type="InterPro" id="IPR036942">
    <property type="entry name" value="Beta-barrel_TonB_sf"/>
</dbReference>
<evidence type="ECO:0000259" key="10">
    <source>
        <dbReference type="Pfam" id="PF07715"/>
    </source>
</evidence>
<dbReference type="Gene3D" id="2.60.40.1120">
    <property type="entry name" value="Carboxypeptidase-like, regulatory domain"/>
    <property type="match status" value="1"/>
</dbReference>
<feature type="domain" description="TonB-dependent receptor plug" evidence="10">
    <location>
        <begin position="280"/>
        <end position="357"/>
    </location>
</feature>
<evidence type="ECO:0000313" key="11">
    <source>
        <dbReference type="EMBL" id="SEL77984.1"/>
    </source>
</evidence>
<dbReference type="InterPro" id="IPR008969">
    <property type="entry name" value="CarboxyPept-like_regulatory"/>
</dbReference>
<dbReference type="PROSITE" id="PS52016">
    <property type="entry name" value="TONB_DEPENDENT_REC_3"/>
    <property type="match status" value="1"/>
</dbReference>
<dbReference type="Gene3D" id="3.55.50.30">
    <property type="match status" value="1"/>
</dbReference>
<dbReference type="Pfam" id="PF13715">
    <property type="entry name" value="CarbopepD_reg_2"/>
    <property type="match status" value="1"/>
</dbReference>
<dbReference type="SUPFAM" id="SSF49464">
    <property type="entry name" value="Carboxypeptidase regulatory domain-like"/>
    <property type="match status" value="1"/>
</dbReference>
<evidence type="ECO:0000256" key="3">
    <source>
        <dbReference type="ARBA" id="ARBA00022452"/>
    </source>
</evidence>
<dbReference type="Proteomes" id="UP000198990">
    <property type="component" value="Unassembled WGS sequence"/>
</dbReference>
<dbReference type="GO" id="GO:0009279">
    <property type="term" value="C:cell outer membrane"/>
    <property type="evidence" value="ECO:0007669"/>
    <property type="project" value="UniProtKB-SubCell"/>
</dbReference>
<dbReference type="Gene3D" id="2.170.130.10">
    <property type="entry name" value="TonB-dependent receptor, plug domain"/>
    <property type="match status" value="1"/>
</dbReference>
<dbReference type="SUPFAM" id="SSF56935">
    <property type="entry name" value="Porins"/>
    <property type="match status" value="1"/>
</dbReference>
<organism evidence="11 12">
    <name type="scientific">Maribacter orientalis</name>
    <dbReference type="NCBI Taxonomy" id="228957"/>
    <lineage>
        <taxon>Bacteria</taxon>
        <taxon>Pseudomonadati</taxon>
        <taxon>Bacteroidota</taxon>
        <taxon>Flavobacteriia</taxon>
        <taxon>Flavobacteriales</taxon>
        <taxon>Flavobacteriaceae</taxon>
        <taxon>Maribacter</taxon>
    </lineage>
</organism>
<keyword evidence="3 8" id="KW-1134">Transmembrane beta strand</keyword>
<evidence type="ECO:0000256" key="6">
    <source>
        <dbReference type="ARBA" id="ARBA00023136"/>
    </source>
</evidence>
<evidence type="ECO:0000256" key="9">
    <source>
        <dbReference type="SAM" id="SignalP"/>
    </source>
</evidence>
<evidence type="ECO:0000256" key="7">
    <source>
        <dbReference type="ARBA" id="ARBA00023237"/>
    </source>
</evidence>
<proteinExistence type="inferred from homology"/>
<dbReference type="Pfam" id="PF07715">
    <property type="entry name" value="Plug"/>
    <property type="match status" value="1"/>
</dbReference>
<evidence type="ECO:0000256" key="1">
    <source>
        <dbReference type="ARBA" id="ARBA00004571"/>
    </source>
</evidence>
<name>A0A1H7T159_9FLAO</name>
<dbReference type="PANTHER" id="PTHR30069">
    <property type="entry name" value="TONB-DEPENDENT OUTER MEMBRANE RECEPTOR"/>
    <property type="match status" value="1"/>
</dbReference>
<reference evidence="12" key="1">
    <citation type="submission" date="2016-10" db="EMBL/GenBank/DDBJ databases">
        <authorList>
            <person name="Varghese N."/>
            <person name="Submissions S."/>
        </authorList>
    </citation>
    <scope>NUCLEOTIDE SEQUENCE [LARGE SCALE GENOMIC DNA]</scope>
    <source>
        <strain evidence="12">DSM 16471</strain>
    </source>
</reference>
<dbReference type="STRING" id="228957.SAMN04488008_105179"/>
<dbReference type="EMBL" id="FNZN01000005">
    <property type="protein sequence ID" value="SEL77984.1"/>
    <property type="molecule type" value="Genomic_DNA"/>
</dbReference>
<evidence type="ECO:0000313" key="12">
    <source>
        <dbReference type="Proteomes" id="UP000198990"/>
    </source>
</evidence>
<evidence type="ECO:0000256" key="8">
    <source>
        <dbReference type="PROSITE-ProRule" id="PRU01360"/>
    </source>
</evidence>
<dbReference type="OrthoDB" id="9803050at2"/>
<dbReference type="GO" id="GO:0044718">
    <property type="term" value="P:siderophore transmembrane transport"/>
    <property type="evidence" value="ECO:0007669"/>
    <property type="project" value="TreeGrafter"/>
</dbReference>
<protein>
    <submittedName>
        <fullName evidence="11">Outer membrane receptor proteins, mostly Fe transport</fullName>
    </submittedName>
</protein>
<feature type="signal peptide" evidence="9">
    <location>
        <begin position="1"/>
        <end position="18"/>
    </location>
</feature>
<dbReference type="InterPro" id="IPR039426">
    <property type="entry name" value="TonB-dep_rcpt-like"/>
</dbReference>
<keyword evidence="6 8" id="KW-0472">Membrane</keyword>
<keyword evidence="2 8" id="KW-0813">Transport</keyword>
<evidence type="ECO:0000256" key="2">
    <source>
        <dbReference type="ARBA" id="ARBA00022448"/>
    </source>
</evidence>
<dbReference type="InterPro" id="IPR012910">
    <property type="entry name" value="Plug_dom"/>
</dbReference>